<dbReference type="SUPFAM" id="SSF51905">
    <property type="entry name" value="FAD/NAD(P)-binding domain"/>
    <property type="match status" value="1"/>
</dbReference>
<gene>
    <name evidence="1" type="ORF">A2801_02950</name>
</gene>
<protein>
    <recommendedName>
        <fullName evidence="3">FAD/NAD(P)-binding domain-containing protein</fullName>
    </recommendedName>
</protein>
<evidence type="ECO:0008006" key="3">
    <source>
        <dbReference type="Google" id="ProtNLM"/>
    </source>
</evidence>
<accession>A0A1F7YNN5</accession>
<dbReference type="InterPro" id="IPR036188">
    <property type="entry name" value="FAD/NAD-bd_sf"/>
</dbReference>
<dbReference type="AlphaFoldDB" id="A0A1F7YNN5"/>
<proteinExistence type="predicted"/>
<name>A0A1F7YNN5_9BACT</name>
<dbReference type="EMBL" id="MGGM01000023">
    <property type="protein sequence ID" value="OGM28893.1"/>
    <property type="molecule type" value="Genomic_DNA"/>
</dbReference>
<evidence type="ECO:0000313" key="2">
    <source>
        <dbReference type="Proteomes" id="UP000177263"/>
    </source>
</evidence>
<evidence type="ECO:0000313" key="1">
    <source>
        <dbReference type="EMBL" id="OGM28893.1"/>
    </source>
</evidence>
<reference evidence="1 2" key="1">
    <citation type="journal article" date="2016" name="Nat. Commun.">
        <title>Thousands of microbial genomes shed light on interconnected biogeochemical processes in an aquifer system.</title>
        <authorList>
            <person name="Anantharaman K."/>
            <person name="Brown C.T."/>
            <person name="Hug L.A."/>
            <person name="Sharon I."/>
            <person name="Castelle C.J."/>
            <person name="Probst A.J."/>
            <person name="Thomas B.C."/>
            <person name="Singh A."/>
            <person name="Wilkins M.J."/>
            <person name="Karaoz U."/>
            <person name="Brodie E.L."/>
            <person name="Williams K.H."/>
            <person name="Hubbard S.S."/>
            <person name="Banfield J.F."/>
        </authorList>
    </citation>
    <scope>NUCLEOTIDE SEQUENCE [LARGE SCALE GENOMIC DNA]</scope>
</reference>
<comment type="caution">
    <text evidence="1">The sequence shown here is derived from an EMBL/GenBank/DDBJ whole genome shotgun (WGS) entry which is preliminary data.</text>
</comment>
<sequence>MVVEEKKFVTIGGGIGSFTWVDALRIYGVPKKDIAIISPLHTPYQQFKKYCDAIGLTSSHRLRSDSGSRPDNYWGFPGYAVSEIWEEILADKPKAVMKTIVQLIMESLYGDFYTPSAGRVYKSIDSEAKRIGWSEMLYLGIATSIKKLPNTKIAVSLKTQSGATKIIHTHAVLIALGHTRKERKKGIISAYDNHSYIKEQLKKKGGKVVIIGRGATAAQLVEDYIDLAYEKGGIEVISVFRSKNVTGIDSRKLKQKNILGWRLQQFNFPRASFGGSLIDKTDLLWSKASTIPRNSWIHKIRKAHQDCIYKVVGRIPDADFVIDATGFEMNTYSHPLLQKFAGRNKLVKLGKYFEVEALTSNESAVFLSGINALGNGYGPLDSFLGQQYVTDKTIDFLSQQNWSGIHKSSPKQLFMEWWKWIKNKSI</sequence>
<organism evidence="1 2">
    <name type="scientific">Candidatus Woesebacteria bacterium RIFCSPHIGHO2_01_FULL_41_10</name>
    <dbReference type="NCBI Taxonomy" id="1802500"/>
    <lineage>
        <taxon>Bacteria</taxon>
        <taxon>Candidatus Woeseibacteriota</taxon>
    </lineage>
</organism>
<dbReference type="Gene3D" id="3.50.50.60">
    <property type="entry name" value="FAD/NAD(P)-binding domain"/>
    <property type="match status" value="1"/>
</dbReference>
<dbReference type="Proteomes" id="UP000177263">
    <property type="component" value="Unassembled WGS sequence"/>
</dbReference>
<dbReference type="STRING" id="1802500.A2801_02950"/>